<gene>
    <name evidence="2" type="ORF">NLJ89_g2851</name>
</gene>
<protein>
    <recommendedName>
        <fullName evidence="1">F-box domain-containing protein</fullName>
    </recommendedName>
</protein>
<organism evidence="2 3">
    <name type="scientific">Agrocybe chaxingu</name>
    <dbReference type="NCBI Taxonomy" id="84603"/>
    <lineage>
        <taxon>Eukaryota</taxon>
        <taxon>Fungi</taxon>
        <taxon>Dikarya</taxon>
        <taxon>Basidiomycota</taxon>
        <taxon>Agaricomycotina</taxon>
        <taxon>Agaricomycetes</taxon>
        <taxon>Agaricomycetidae</taxon>
        <taxon>Agaricales</taxon>
        <taxon>Agaricineae</taxon>
        <taxon>Strophariaceae</taxon>
        <taxon>Agrocybe</taxon>
    </lineage>
</organism>
<evidence type="ECO:0000259" key="1">
    <source>
        <dbReference type="PROSITE" id="PS50181"/>
    </source>
</evidence>
<sequence>MEPHLDMTLPLSPLARWSLIVQPEDEARKPKVRRTQSRKRAKAGPLKHFVDLPLDVVYEVGGILRAGGKANGHWSQIVSHLKPLDLLNLSRSSKGFRDFFLSRSSAALWRTVLHRLGGGIPPCPHDLTEPQYASLLFDKFCMACGTTIHVVLTDFKLKLKLCNSCKDVNICFGCDAYGLHGETASVAFQTIPRWSGWTPTRRRQHRLEDLQLNSNQHLPNAEFFKPELELAVAWISSLGDLKTESVAEFNSLVTQLGQHATALTKEGLAIELWMENYRKEEAVEMREERFKKISKEIKALRWDEQYFPQQGDPDFAAWDKFLHEEKELTDRRFAVTRTKMTNIYDRRRKEHLTKVLLERVQAYWIKYRSIHPPEERRRMPGWGDIEHMPVVQSFVDEHYSAFTDVILDEFMQQIIAATQHFFTAVKRDLDIILSCGIFHSPNFSLLEMARAVFICGDSALDAAYLPSESSSLVVKAYPEVVEYLVDASPHTSWSLIRPYSSPLLHDVTREVLEALNILVTATRNDVRALEPFECTCYHPDYTGRLSFEKLINHVYKERRWHRYMAGNASNLNRQVLLGLLWNSHSGHELSKRVRLISPEKNTGVSSSGESSGASFSTALASSFYCAYCYAITGDTYPVAHQDAEWHMMYRHSRPRAPGDLCSLEELERNKAPSAQMWNTLSSLDDDLFSSEFKDAEFEEEFNLWFDDHAATTEISHPSGGADENGDRLSLIILPYGEGAPKKKTGGRYKGKGIAGKLRHFVDLPLDIVYEIISHMRPIDLLNLSRASKDFRAFFLSRDTAVFWRRVFSRLGDVPPCPEDLNEPQYASLLFDKFCMLWLPGLWDDAWNDHDGLRHRTQVFVCAGDKLDGAEEDDDIYDMESAFSMLPRFLELGGIGWRYRFEAERNGPWDNYFKPELRLAIRAIKDLETWSMEAPEEYRAFVTGLQIRATSTMNEMKAMRWEERYFPDPCHDNWCKWNKFLHDRKELTDRGWVQLRPRLTAIYEQCKKDRQVKVLLGQLEAHWTRRRSTKHPQPSEVRHMLPPWADVNDRFHPIRTIQDFALKNFDSCSDDAIEQFITDIEQNSSLLLERIKAHWIYYRARNPPAVRRCMPGWGDIEHESRYFLIPQKFSIQNYIQQCTDHDLERLMGVITYHTQDFFETVKRDLESIRQYPFVSCDINEAGGLFLCDQLPSTPLNPSPPVIKPYPQVIEHLVDASPLEPWCIIRPRHSSCLFEVLQDVIYALRLPLGSTRTDALALGWVVCKCRHPRFSGPITFDLLVKHVYEEQSWHRSMKASATFVTHCSPDLLWNSHSGDNLLNLVDVAPTHEQPEDSLVDMSSSWSRGDSTTMIGPYPLVSEDADWHMFYRHGTYRTPNDVDELLNLQRRYPSHQLFAA</sequence>
<dbReference type="Proteomes" id="UP001148786">
    <property type="component" value="Unassembled WGS sequence"/>
</dbReference>
<feature type="domain" description="F-box" evidence="1">
    <location>
        <begin position="757"/>
        <end position="806"/>
    </location>
</feature>
<reference evidence="2" key="1">
    <citation type="submission" date="2022-07" db="EMBL/GenBank/DDBJ databases">
        <title>Genome Sequence of Agrocybe chaxingu.</title>
        <authorList>
            <person name="Buettner E."/>
        </authorList>
    </citation>
    <scope>NUCLEOTIDE SEQUENCE</scope>
    <source>
        <strain evidence="2">MP-N11</strain>
    </source>
</reference>
<dbReference type="InterPro" id="IPR001810">
    <property type="entry name" value="F-box_dom"/>
</dbReference>
<dbReference type="SMART" id="SM00256">
    <property type="entry name" value="FBOX"/>
    <property type="match status" value="2"/>
</dbReference>
<accession>A0A9W8K613</accession>
<keyword evidence="3" id="KW-1185">Reference proteome</keyword>
<dbReference type="PROSITE" id="PS50181">
    <property type="entry name" value="FBOX"/>
    <property type="match status" value="1"/>
</dbReference>
<proteinExistence type="predicted"/>
<dbReference type="EMBL" id="JANKHO010000188">
    <property type="protein sequence ID" value="KAJ3513621.1"/>
    <property type="molecule type" value="Genomic_DNA"/>
</dbReference>
<dbReference type="InterPro" id="IPR036047">
    <property type="entry name" value="F-box-like_dom_sf"/>
</dbReference>
<dbReference type="SUPFAM" id="SSF81383">
    <property type="entry name" value="F-box domain"/>
    <property type="match status" value="2"/>
</dbReference>
<evidence type="ECO:0000313" key="3">
    <source>
        <dbReference type="Proteomes" id="UP001148786"/>
    </source>
</evidence>
<dbReference type="OrthoDB" id="2322499at2759"/>
<name>A0A9W8K613_9AGAR</name>
<comment type="caution">
    <text evidence="2">The sequence shown here is derived from an EMBL/GenBank/DDBJ whole genome shotgun (WGS) entry which is preliminary data.</text>
</comment>
<dbReference type="CDD" id="cd22150">
    <property type="entry name" value="F-box_CeFBXA-like"/>
    <property type="match status" value="1"/>
</dbReference>
<dbReference type="Pfam" id="PF00646">
    <property type="entry name" value="F-box"/>
    <property type="match status" value="2"/>
</dbReference>
<evidence type="ECO:0000313" key="2">
    <source>
        <dbReference type="EMBL" id="KAJ3513621.1"/>
    </source>
</evidence>